<evidence type="ECO:0000313" key="2">
    <source>
        <dbReference type="EMBL" id="TBN19623.1"/>
    </source>
</evidence>
<feature type="domain" description="FAD-binding" evidence="1">
    <location>
        <begin position="6"/>
        <end position="339"/>
    </location>
</feature>
<accession>A0ABY1YFF5</accession>
<organism evidence="2 3">
    <name type="scientific">Agrobacterium cavarae</name>
    <dbReference type="NCBI Taxonomy" id="2528239"/>
    <lineage>
        <taxon>Bacteria</taxon>
        <taxon>Pseudomonadati</taxon>
        <taxon>Pseudomonadota</taxon>
        <taxon>Alphaproteobacteria</taxon>
        <taxon>Hyphomicrobiales</taxon>
        <taxon>Rhizobiaceae</taxon>
        <taxon>Rhizobium/Agrobacterium group</taxon>
        <taxon>Agrobacterium</taxon>
    </lineage>
</organism>
<reference evidence="2 3" key="1">
    <citation type="submission" date="2019-02" db="EMBL/GenBank/DDBJ databases">
        <title>Current taxonomic status of genus Agrobacterium and description of Agrobacterium cavarae sp. nov. isolated from maize roots.</title>
        <authorList>
            <person name="Flores-Felix J.D."/>
            <person name="Menendez E."/>
            <person name="Ramirez-Bahena M.H."/>
            <person name="Garcia-Fraile P."/>
            <person name="Velazquez E."/>
        </authorList>
    </citation>
    <scope>NUCLEOTIDE SEQUENCE [LARGE SCALE GENOMIC DNA]</scope>
    <source>
        <strain evidence="2 3">RZME10</strain>
    </source>
</reference>
<dbReference type="InterPro" id="IPR051704">
    <property type="entry name" value="FAD_aromatic-hydroxylase"/>
</dbReference>
<dbReference type="InterPro" id="IPR036188">
    <property type="entry name" value="FAD/NAD-bd_sf"/>
</dbReference>
<dbReference type="Gene3D" id="3.30.9.10">
    <property type="entry name" value="D-Amino Acid Oxidase, subunit A, domain 2"/>
    <property type="match status" value="1"/>
</dbReference>
<sequence>MTRPRILIVGASIAGPAAAFWLVRAGFDVTVVEQASELRRGGNGVDVRSEALAVIERMGLLSAVRAKVLRIKGMRFVDHRDRERARMPLAAMERMVGSEDLEIKRGDLAELLFDATKNDVNYIFGETIKTFTQDERGVDVTFAKGPPQRFDLVIGADGLHSSVRRAVFGAEEAFLKFKRHYFAFVNVDLPMGEYGWVTFYNEPGKSAAIFRAEPGLGQINFMFRSDTPLSYHYRDVEKQRAMLREAFTGLGWHVPALLEKTDSSPNFYLDALAQVQMPSWSSGRVVLVGDAAYCASPASGAGALLALTGAYRLAGELATHGISSAALSGYEAAQRPLVAQKQRQLFTGLSTPRTRLGIITRNWLLSPPLRAVISRMQGKETPANIHEYCFRPAVSLQAEGATGLATERLPSSPFAREGRGVER</sequence>
<gene>
    <name evidence="2" type="ORF">EYC79_00950</name>
</gene>
<dbReference type="PANTHER" id="PTHR46865">
    <property type="entry name" value="OXIDOREDUCTASE-RELATED"/>
    <property type="match status" value="1"/>
</dbReference>
<evidence type="ECO:0000259" key="1">
    <source>
        <dbReference type="Pfam" id="PF01494"/>
    </source>
</evidence>
<dbReference type="Proteomes" id="UP000294239">
    <property type="component" value="Unassembled WGS sequence"/>
</dbReference>
<dbReference type="Pfam" id="PF01494">
    <property type="entry name" value="FAD_binding_3"/>
    <property type="match status" value="1"/>
</dbReference>
<dbReference type="Gene3D" id="3.50.50.60">
    <property type="entry name" value="FAD/NAD(P)-binding domain"/>
    <property type="match status" value="1"/>
</dbReference>
<dbReference type="PANTHER" id="PTHR46865:SF2">
    <property type="entry name" value="MONOOXYGENASE"/>
    <property type="match status" value="1"/>
</dbReference>
<dbReference type="EMBL" id="SISF01000016">
    <property type="protein sequence ID" value="TBN19623.1"/>
    <property type="molecule type" value="Genomic_DNA"/>
</dbReference>
<dbReference type="InterPro" id="IPR002938">
    <property type="entry name" value="FAD-bd"/>
</dbReference>
<dbReference type="SUPFAM" id="SSF51905">
    <property type="entry name" value="FAD/NAD(P)-binding domain"/>
    <property type="match status" value="1"/>
</dbReference>
<protein>
    <recommendedName>
        <fullName evidence="1">FAD-binding domain-containing protein</fullName>
    </recommendedName>
</protein>
<dbReference type="RefSeq" id="WP_130976915.1">
    <property type="nucleotide sequence ID" value="NZ_SISF01000016.1"/>
</dbReference>
<dbReference type="GeneID" id="301039745"/>
<dbReference type="PRINTS" id="PR00420">
    <property type="entry name" value="RNGMNOXGNASE"/>
</dbReference>
<keyword evidence="3" id="KW-1185">Reference proteome</keyword>
<proteinExistence type="predicted"/>
<name>A0ABY1YFF5_9HYPH</name>
<evidence type="ECO:0000313" key="3">
    <source>
        <dbReference type="Proteomes" id="UP000294239"/>
    </source>
</evidence>
<comment type="caution">
    <text evidence="2">The sequence shown here is derived from an EMBL/GenBank/DDBJ whole genome shotgun (WGS) entry which is preliminary data.</text>
</comment>